<dbReference type="EMBL" id="LSMT01000910">
    <property type="protein sequence ID" value="PFX13713.1"/>
    <property type="molecule type" value="Genomic_DNA"/>
</dbReference>
<protein>
    <submittedName>
        <fullName evidence="8">Eukaryotic translation initiation factor 2-alpha kinase 4</fullName>
    </submittedName>
</protein>
<dbReference type="CDD" id="cd23823">
    <property type="entry name" value="RWD_GCN2"/>
    <property type="match status" value="1"/>
</dbReference>
<dbReference type="Proteomes" id="UP000225706">
    <property type="component" value="Unassembled WGS sequence"/>
</dbReference>
<dbReference type="SUPFAM" id="SSF54495">
    <property type="entry name" value="UBC-like"/>
    <property type="match status" value="1"/>
</dbReference>
<evidence type="ECO:0000259" key="7">
    <source>
        <dbReference type="PROSITE" id="PS50908"/>
    </source>
</evidence>
<dbReference type="InterPro" id="IPR000719">
    <property type="entry name" value="Prot_kinase_dom"/>
</dbReference>
<dbReference type="InterPro" id="IPR050538">
    <property type="entry name" value="MAP_kinase_kinase_kinase"/>
</dbReference>
<dbReference type="GO" id="GO:0010468">
    <property type="term" value="P:regulation of gene expression"/>
    <property type="evidence" value="ECO:0007669"/>
    <property type="project" value="UniProtKB-ARBA"/>
</dbReference>
<keyword evidence="9" id="KW-1185">Reference proteome</keyword>
<keyword evidence="1" id="KW-0808">Transferase</keyword>
<dbReference type="Pfam" id="PF05773">
    <property type="entry name" value="RWD"/>
    <property type="match status" value="1"/>
</dbReference>
<dbReference type="Gene3D" id="3.10.110.10">
    <property type="entry name" value="Ubiquitin Conjugating Enzyme"/>
    <property type="match status" value="1"/>
</dbReference>
<dbReference type="InterPro" id="IPR011009">
    <property type="entry name" value="Kinase-like_dom_sf"/>
</dbReference>
<keyword evidence="2" id="KW-0547">Nucleotide-binding</keyword>
<dbReference type="GO" id="GO:0033554">
    <property type="term" value="P:cellular response to stress"/>
    <property type="evidence" value="ECO:0007669"/>
    <property type="project" value="UniProtKB-ARBA"/>
</dbReference>
<organism evidence="8 9">
    <name type="scientific">Stylophora pistillata</name>
    <name type="common">Smooth cauliflower coral</name>
    <dbReference type="NCBI Taxonomy" id="50429"/>
    <lineage>
        <taxon>Eukaryota</taxon>
        <taxon>Metazoa</taxon>
        <taxon>Cnidaria</taxon>
        <taxon>Anthozoa</taxon>
        <taxon>Hexacorallia</taxon>
        <taxon>Scleractinia</taxon>
        <taxon>Astrocoeniina</taxon>
        <taxon>Pocilloporidae</taxon>
        <taxon>Stylophora</taxon>
    </lineage>
</organism>
<keyword evidence="8" id="KW-0396">Initiation factor</keyword>
<dbReference type="STRING" id="50429.A0A2B4RA76"/>
<reference evidence="9" key="1">
    <citation type="journal article" date="2017" name="bioRxiv">
        <title>Comparative analysis of the genomes of Stylophora pistillata and Acropora digitifera provides evidence for extensive differences between species of corals.</title>
        <authorList>
            <person name="Voolstra C.R."/>
            <person name="Li Y."/>
            <person name="Liew Y.J."/>
            <person name="Baumgarten S."/>
            <person name="Zoccola D."/>
            <person name="Flot J.-F."/>
            <person name="Tambutte S."/>
            <person name="Allemand D."/>
            <person name="Aranda M."/>
        </authorList>
    </citation>
    <scope>NUCLEOTIDE SEQUENCE [LARGE SCALE GENOMIC DNA]</scope>
</reference>
<keyword evidence="4" id="KW-0067">ATP-binding</keyword>
<dbReference type="GO" id="GO:0003743">
    <property type="term" value="F:translation initiation factor activity"/>
    <property type="evidence" value="ECO:0007669"/>
    <property type="project" value="UniProtKB-KW"/>
</dbReference>
<dbReference type="GO" id="GO:0005524">
    <property type="term" value="F:ATP binding"/>
    <property type="evidence" value="ECO:0007669"/>
    <property type="project" value="UniProtKB-KW"/>
</dbReference>
<dbReference type="Gene3D" id="1.10.510.10">
    <property type="entry name" value="Transferase(Phosphotransferase) domain 1"/>
    <property type="match status" value="1"/>
</dbReference>
<dbReference type="Pfam" id="PF00069">
    <property type="entry name" value="Pkinase"/>
    <property type="match status" value="1"/>
</dbReference>
<feature type="domain" description="RWD" evidence="7">
    <location>
        <begin position="11"/>
        <end position="123"/>
    </location>
</feature>
<dbReference type="GO" id="GO:0009893">
    <property type="term" value="P:positive regulation of metabolic process"/>
    <property type="evidence" value="ECO:0007669"/>
    <property type="project" value="UniProtKB-ARBA"/>
</dbReference>
<dbReference type="InterPro" id="IPR016135">
    <property type="entry name" value="UBQ-conjugating_enzyme/RWD"/>
</dbReference>
<keyword evidence="8" id="KW-0648">Protein biosynthesis</keyword>
<sequence>MEESCIERQEEEMQALQAIYMDDFQDLREKPDEPPKVCLKLTPLQSVVAKEVYARVDLIIQYRADYPNRQVSPKLSLCNAEGISEEDCSTLQNELRKMAADLVGEEREIEEELQRRDEAMKESKRRRTVVIPEKNTKTDPAAQSAKTKDPDTSPTKEVPVQRKQSGNSVAPLQAAPSPKKAEGMPSGYNVMRRRRSSERLGDESFTGTRVIRFTSRGGHIVHCGKCLGQGSSGSKVYSGMDITMGDLVVMCEWILSSLHAGPQMRRTPSITENQQQDPQTRLMKQVFSIEQEALSLINRVSHPNLTHYLAVDVQEESPTVKVQVLSEYVGGGDLSLYLRKGGLPVAQLREYTQQLLEALCYLHSRAVVHKDLRLSSCRLDSDGNIRLADYSVGKRLSDLYQVYGGNVKDSQSNAAEENNKITSRYGKKGDVYSLGLLVFSLAVGDVIIGDVKEIPASLPPELRDFLS</sequence>
<feature type="domain" description="Protein kinase" evidence="6">
    <location>
        <begin position="221"/>
        <end position="467"/>
    </location>
</feature>
<evidence type="ECO:0000313" key="8">
    <source>
        <dbReference type="EMBL" id="PFX13713.1"/>
    </source>
</evidence>
<comment type="caution">
    <text evidence="8">The sequence shown here is derived from an EMBL/GenBank/DDBJ whole genome shotgun (WGS) entry which is preliminary data.</text>
</comment>
<feature type="compositionally biased region" description="Basic and acidic residues" evidence="5">
    <location>
        <begin position="113"/>
        <end position="122"/>
    </location>
</feature>
<evidence type="ECO:0000313" key="9">
    <source>
        <dbReference type="Proteomes" id="UP000225706"/>
    </source>
</evidence>
<dbReference type="PROSITE" id="PS50908">
    <property type="entry name" value="RWD"/>
    <property type="match status" value="1"/>
</dbReference>
<dbReference type="PANTHER" id="PTHR48016">
    <property type="entry name" value="MAP KINASE KINASE KINASE SSK2-RELATED-RELATED"/>
    <property type="match status" value="1"/>
</dbReference>
<evidence type="ECO:0000256" key="2">
    <source>
        <dbReference type="ARBA" id="ARBA00022741"/>
    </source>
</evidence>
<dbReference type="AlphaFoldDB" id="A0A2B4RA76"/>
<dbReference type="GO" id="GO:0004672">
    <property type="term" value="F:protein kinase activity"/>
    <property type="evidence" value="ECO:0007669"/>
    <property type="project" value="InterPro"/>
</dbReference>
<accession>A0A2B4RA76</accession>
<dbReference type="PROSITE" id="PS50011">
    <property type="entry name" value="PROTEIN_KINASE_DOM"/>
    <property type="match status" value="1"/>
</dbReference>
<evidence type="ECO:0000256" key="4">
    <source>
        <dbReference type="ARBA" id="ARBA00022840"/>
    </source>
</evidence>
<evidence type="ECO:0000256" key="3">
    <source>
        <dbReference type="ARBA" id="ARBA00022777"/>
    </source>
</evidence>
<evidence type="ECO:0000256" key="5">
    <source>
        <dbReference type="SAM" id="MobiDB-lite"/>
    </source>
</evidence>
<evidence type="ECO:0000259" key="6">
    <source>
        <dbReference type="PROSITE" id="PS50011"/>
    </source>
</evidence>
<proteinExistence type="predicted"/>
<dbReference type="SMART" id="SM00591">
    <property type="entry name" value="RWD"/>
    <property type="match status" value="1"/>
</dbReference>
<gene>
    <name evidence="8" type="primary">EIF2AK4</name>
    <name evidence="8" type="ORF">AWC38_SpisGene22178</name>
</gene>
<keyword evidence="3 8" id="KW-0418">Kinase</keyword>
<feature type="non-terminal residue" evidence="8">
    <location>
        <position position="467"/>
    </location>
</feature>
<dbReference type="InterPro" id="IPR006575">
    <property type="entry name" value="RWD_dom"/>
</dbReference>
<dbReference type="FunFam" id="3.10.110.10:FF:000050">
    <property type="entry name" value="eIF-2-alpha kinase GCN2"/>
    <property type="match status" value="1"/>
</dbReference>
<dbReference type="SUPFAM" id="SSF56112">
    <property type="entry name" value="Protein kinase-like (PK-like)"/>
    <property type="match status" value="1"/>
</dbReference>
<dbReference type="GO" id="GO:0051246">
    <property type="term" value="P:regulation of protein metabolic process"/>
    <property type="evidence" value="ECO:0007669"/>
    <property type="project" value="UniProtKB-ARBA"/>
</dbReference>
<feature type="region of interest" description="Disordered" evidence="5">
    <location>
        <begin position="113"/>
        <end position="187"/>
    </location>
</feature>
<dbReference type="OrthoDB" id="6105624at2759"/>
<name>A0A2B4RA76_STYPI</name>
<evidence type="ECO:0000256" key="1">
    <source>
        <dbReference type="ARBA" id="ARBA00022679"/>
    </source>
</evidence>
<dbReference type="PANTHER" id="PTHR48016:SF56">
    <property type="entry name" value="MAPKK KINASE"/>
    <property type="match status" value="1"/>
</dbReference>